<feature type="region of interest" description="Disordered" evidence="1">
    <location>
        <begin position="114"/>
        <end position="312"/>
    </location>
</feature>
<feature type="compositionally biased region" description="Basic and acidic residues" evidence="1">
    <location>
        <begin position="302"/>
        <end position="312"/>
    </location>
</feature>
<accession>A0A9P3G8C6</accession>
<protein>
    <submittedName>
        <fullName evidence="2">Uncharacterized protein</fullName>
    </submittedName>
</protein>
<name>A0A9P3G8C6_9APHY</name>
<feature type="compositionally biased region" description="Polar residues" evidence="1">
    <location>
        <begin position="183"/>
        <end position="192"/>
    </location>
</feature>
<gene>
    <name evidence="2" type="ORF">PsYK624_062990</name>
</gene>
<feature type="compositionally biased region" description="Basic and acidic residues" evidence="1">
    <location>
        <begin position="228"/>
        <end position="242"/>
    </location>
</feature>
<evidence type="ECO:0000313" key="2">
    <source>
        <dbReference type="EMBL" id="GJE90173.1"/>
    </source>
</evidence>
<keyword evidence="3" id="KW-1185">Reference proteome</keyword>
<dbReference type="AlphaFoldDB" id="A0A9P3G8C6"/>
<proteinExistence type="predicted"/>
<feature type="compositionally biased region" description="Polar residues" evidence="1">
    <location>
        <begin position="69"/>
        <end position="79"/>
    </location>
</feature>
<organism evidence="2 3">
    <name type="scientific">Phanerochaete sordida</name>
    <dbReference type="NCBI Taxonomy" id="48140"/>
    <lineage>
        <taxon>Eukaryota</taxon>
        <taxon>Fungi</taxon>
        <taxon>Dikarya</taxon>
        <taxon>Basidiomycota</taxon>
        <taxon>Agaricomycotina</taxon>
        <taxon>Agaricomycetes</taxon>
        <taxon>Polyporales</taxon>
        <taxon>Phanerochaetaceae</taxon>
        <taxon>Phanerochaete</taxon>
    </lineage>
</organism>
<feature type="region of interest" description="Disordered" evidence="1">
    <location>
        <begin position="44"/>
        <end position="79"/>
    </location>
</feature>
<feature type="compositionally biased region" description="Polar residues" evidence="1">
    <location>
        <begin position="119"/>
        <end position="129"/>
    </location>
</feature>
<comment type="caution">
    <text evidence="2">The sequence shown here is derived from an EMBL/GenBank/DDBJ whole genome shotgun (WGS) entry which is preliminary data.</text>
</comment>
<feature type="compositionally biased region" description="Low complexity" evidence="1">
    <location>
        <begin position="145"/>
        <end position="160"/>
    </location>
</feature>
<sequence length="312" mass="32843">MKEAVVYGAVAVYLYTVHRVQVYINPPLSFLSPNPVSLAISVRDSTPMSTPAPEEDGGKEPKDDGVHDSANSAKQHTMSSIGSLAPIYPPLLEEQLEESSYCSASLYSSSEVYRSGSSATNSTTGQNRAVHSARWASEVQSMTLSHQHASSGHHPSGPSAIRDPRAIGPDSNADRSSEPAIGISSNPYNSGLNGRPFANLAVSGEPQGYPGAPIGAAPGESSSIAKRRHEDDTEELLARADEPAAGERSTKRPRPTVTATSTHARLHEELQVAASPPTSHSKTKKRSLLSRFRTAVPGGRKGGKDSGDAAGK</sequence>
<feature type="compositionally biased region" description="Low complexity" evidence="1">
    <location>
        <begin position="210"/>
        <end position="223"/>
    </location>
</feature>
<dbReference type="EMBL" id="BPQB01000015">
    <property type="protein sequence ID" value="GJE90173.1"/>
    <property type="molecule type" value="Genomic_DNA"/>
</dbReference>
<dbReference type="Proteomes" id="UP000703269">
    <property type="component" value="Unassembled WGS sequence"/>
</dbReference>
<reference evidence="2 3" key="1">
    <citation type="submission" date="2021-08" db="EMBL/GenBank/DDBJ databases">
        <title>Draft Genome Sequence of Phanerochaete sordida strain YK-624.</title>
        <authorList>
            <person name="Mori T."/>
            <person name="Dohra H."/>
            <person name="Suzuki T."/>
            <person name="Kawagishi H."/>
            <person name="Hirai H."/>
        </authorList>
    </citation>
    <scope>NUCLEOTIDE SEQUENCE [LARGE SCALE GENOMIC DNA]</scope>
    <source>
        <strain evidence="2 3">YK-624</strain>
    </source>
</reference>
<feature type="compositionally biased region" description="Basic and acidic residues" evidence="1">
    <location>
        <begin position="56"/>
        <end position="67"/>
    </location>
</feature>
<evidence type="ECO:0000256" key="1">
    <source>
        <dbReference type="SAM" id="MobiDB-lite"/>
    </source>
</evidence>
<evidence type="ECO:0000313" key="3">
    <source>
        <dbReference type="Proteomes" id="UP000703269"/>
    </source>
</evidence>